<feature type="domain" description="Peptidase M20 dimerisation" evidence="1">
    <location>
        <begin position="16"/>
        <end position="66"/>
    </location>
</feature>
<proteinExistence type="predicted"/>
<dbReference type="InterPro" id="IPR036264">
    <property type="entry name" value="Bact_exopeptidase_dim_dom"/>
</dbReference>
<dbReference type="Proteomes" id="UP000523795">
    <property type="component" value="Unassembled WGS sequence"/>
</dbReference>
<evidence type="ECO:0000313" key="3">
    <source>
        <dbReference type="Proteomes" id="UP000523795"/>
    </source>
</evidence>
<dbReference type="Gene3D" id="3.30.70.360">
    <property type="match status" value="1"/>
</dbReference>
<comment type="caution">
    <text evidence="2">The sequence shown here is derived from an EMBL/GenBank/DDBJ whole genome shotgun (WGS) entry which is preliminary data.</text>
</comment>
<dbReference type="InterPro" id="IPR011650">
    <property type="entry name" value="Peptidase_M20_dimer"/>
</dbReference>
<name>A0ABX1JTU3_9MICC</name>
<feature type="non-terminal residue" evidence="2">
    <location>
        <position position="1"/>
    </location>
</feature>
<feature type="non-terminal residue" evidence="2">
    <location>
        <position position="121"/>
    </location>
</feature>
<evidence type="ECO:0000259" key="1">
    <source>
        <dbReference type="Pfam" id="PF07687"/>
    </source>
</evidence>
<dbReference type="EMBL" id="JAAZSR010000680">
    <property type="protein sequence ID" value="NKX52703.1"/>
    <property type="molecule type" value="Genomic_DNA"/>
</dbReference>
<reference evidence="2 3" key="1">
    <citation type="submission" date="2020-04" db="EMBL/GenBank/DDBJ databases">
        <authorList>
            <person name="Liu S."/>
        </authorList>
    </citation>
    <scope>NUCLEOTIDE SEQUENCE [LARGE SCALE GENOMIC DNA]</scope>
    <source>
        <strain evidence="2 3">CGMCC 1.15091</strain>
    </source>
</reference>
<dbReference type="SUPFAM" id="SSF55031">
    <property type="entry name" value="Bacterial exopeptidase dimerisation domain"/>
    <property type="match status" value="1"/>
</dbReference>
<organism evidence="2 3">
    <name type="scientific">Arthrobacter deserti</name>
    <dbReference type="NCBI Taxonomy" id="1742687"/>
    <lineage>
        <taxon>Bacteria</taxon>
        <taxon>Bacillati</taxon>
        <taxon>Actinomycetota</taxon>
        <taxon>Actinomycetes</taxon>
        <taxon>Micrococcales</taxon>
        <taxon>Micrococcaceae</taxon>
        <taxon>Arthrobacter</taxon>
    </lineage>
</organism>
<evidence type="ECO:0000313" key="2">
    <source>
        <dbReference type="EMBL" id="NKX52703.1"/>
    </source>
</evidence>
<gene>
    <name evidence="2" type="ORF">HER39_19435</name>
</gene>
<keyword evidence="3" id="KW-1185">Reference proteome</keyword>
<accession>A0ABX1JTU3</accession>
<sequence length="121" mass="13228">EKWNADRGRHRYFEDLEHPINFNFGGIAGGAWPSSVPAWCEFVVRAALYPGTTAEQAWTELQECLAGLGTGSAPITAVAVKTGFFSEGYVLEPGSEAEALLERTHEQVFGTRLESFTTPGY</sequence>
<dbReference type="Pfam" id="PF07687">
    <property type="entry name" value="M20_dimer"/>
    <property type="match status" value="1"/>
</dbReference>
<protein>
    <submittedName>
        <fullName evidence="2">Peptidase dimerization domain-containing protein</fullName>
    </submittedName>
</protein>